<feature type="region of interest" description="Disordered" evidence="1">
    <location>
        <begin position="1"/>
        <end position="47"/>
    </location>
</feature>
<feature type="compositionally biased region" description="Basic and acidic residues" evidence="1">
    <location>
        <begin position="91"/>
        <end position="100"/>
    </location>
</feature>
<dbReference type="AlphaFoldDB" id="A0A1E1MTZ0"/>
<protein>
    <submittedName>
        <fullName evidence="2">Uncharacterized protein</fullName>
    </submittedName>
</protein>
<name>A0A1E1MTZ0_RHYSE</name>
<accession>A0A1E1MTZ0</accession>
<organism evidence="2 3">
    <name type="scientific">Rhynchosporium secalis</name>
    <name type="common">Barley scald fungus</name>
    <dbReference type="NCBI Taxonomy" id="38038"/>
    <lineage>
        <taxon>Eukaryota</taxon>
        <taxon>Fungi</taxon>
        <taxon>Dikarya</taxon>
        <taxon>Ascomycota</taxon>
        <taxon>Pezizomycotina</taxon>
        <taxon>Leotiomycetes</taxon>
        <taxon>Helotiales</taxon>
        <taxon>Ploettnerulaceae</taxon>
        <taxon>Rhynchosporium</taxon>
    </lineage>
</organism>
<reference evidence="3" key="1">
    <citation type="submission" date="2016-03" db="EMBL/GenBank/DDBJ databases">
        <authorList>
            <person name="Guldener U."/>
        </authorList>
    </citation>
    <scope>NUCLEOTIDE SEQUENCE [LARGE SCALE GENOMIC DNA]</scope>
</reference>
<feature type="compositionally biased region" description="Basic and acidic residues" evidence="1">
    <location>
        <begin position="26"/>
        <end position="46"/>
    </location>
</feature>
<dbReference type="EMBL" id="FJVC01000602">
    <property type="protein sequence ID" value="CZT52554.1"/>
    <property type="molecule type" value="Genomic_DNA"/>
</dbReference>
<evidence type="ECO:0000256" key="1">
    <source>
        <dbReference type="SAM" id="MobiDB-lite"/>
    </source>
</evidence>
<evidence type="ECO:0000313" key="3">
    <source>
        <dbReference type="Proteomes" id="UP000177625"/>
    </source>
</evidence>
<feature type="compositionally biased region" description="Polar residues" evidence="1">
    <location>
        <begin position="11"/>
        <end position="23"/>
    </location>
</feature>
<evidence type="ECO:0000313" key="2">
    <source>
        <dbReference type="EMBL" id="CZT52554.1"/>
    </source>
</evidence>
<proteinExistence type="predicted"/>
<dbReference type="Proteomes" id="UP000177625">
    <property type="component" value="Unassembled WGS sequence"/>
</dbReference>
<keyword evidence="3" id="KW-1185">Reference proteome</keyword>
<gene>
    <name evidence="2" type="ORF">RSE6_13901</name>
</gene>
<sequence length="100" mass="11541">MSVMEGPEATRSITSNTASTAPQQIEPKKHNTEPTHIHSMTSERNENVILKRGPNVKQSYYADKDLAWWLQLARDFKNARQVPLPDEEGEDYKPVDRYQK</sequence>
<feature type="region of interest" description="Disordered" evidence="1">
    <location>
        <begin position="79"/>
        <end position="100"/>
    </location>
</feature>